<dbReference type="GO" id="GO:0003824">
    <property type="term" value="F:catalytic activity"/>
    <property type="evidence" value="ECO:0007669"/>
    <property type="project" value="InterPro"/>
</dbReference>
<name>A0AAV6PLQ5_SOLSE</name>
<evidence type="ECO:0000313" key="2">
    <source>
        <dbReference type="EMBL" id="KAG7466573.1"/>
    </source>
</evidence>
<protein>
    <recommendedName>
        <fullName evidence="1">Reverse transcriptase domain-containing protein</fullName>
    </recommendedName>
</protein>
<organism evidence="2 3">
    <name type="scientific">Solea senegalensis</name>
    <name type="common">Senegalese sole</name>
    <dbReference type="NCBI Taxonomy" id="28829"/>
    <lineage>
        <taxon>Eukaryota</taxon>
        <taxon>Metazoa</taxon>
        <taxon>Chordata</taxon>
        <taxon>Craniata</taxon>
        <taxon>Vertebrata</taxon>
        <taxon>Euteleostomi</taxon>
        <taxon>Actinopterygii</taxon>
        <taxon>Neopterygii</taxon>
        <taxon>Teleostei</taxon>
        <taxon>Neoteleostei</taxon>
        <taxon>Acanthomorphata</taxon>
        <taxon>Carangaria</taxon>
        <taxon>Pleuronectiformes</taxon>
        <taxon>Pleuronectoidei</taxon>
        <taxon>Soleidae</taxon>
        <taxon>Solea</taxon>
    </lineage>
</organism>
<feature type="domain" description="Reverse transcriptase" evidence="1">
    <location>
        <begin position="491"/>
        <end position="765"/>
    </location>
</feature>
<sequence length="920" mass="105414">MTLCTFLHINIRGIRGNKEELIQLLNDKNISVASVNETLLSTKSQIKIPRYSIIRKERQTGHGGGVAILIRNDIVYSEMDFGLTLEELNGNEYVAIKMKTHLNHFITVISIYCPPGIKPSSNLFQAVSTSSHTLIMGDFNAKHVDFYCNKTNSSGKVLKQILADTNLTIVNTNEPTYISPQTGNTDILDFIICSPDLASKLHKFSTTNHLSSDHLPVLTTFSFLPQVTNKKKYNYRTAEWEKYRSNIEDKLKNITFITTHQHLDQQASLLSKILIQAREETISQYTAKSPKQTLPVHLLQLIRHKRKLRRDFIRFRSPHTKTELNRLQSTLKTQLILHRQKTWNTFYRKLDQDTNPRTFWQKIKNLNGDPQTNNTPPLKSSGIIINNNAEKAILFRNYLENIHSCPTDLHFDNEWKNLVDKEIAKHNTNDTNTANFTTEHQLLTKPVIIQEIQLHLKKMKNKASGEDNVDTTLIKQAPATYFQHLGQLFSTCLSTGHFPSPWKVAVVIMIHKPGKDPHNTSSYRPISLLSHIGKLFERILTSRLTRHIESMGLLGIHQAGFRKGRATTDNILRLSEDIHRNFNKKEITLAIFFDIEKAFDKVWHNGLKYRLLDTNLKLPKSTQSIISSFLDNRQIKVKVASTISTPFIPQAGVPQGAVLSPLLFLIYISDIYYPPATIAKVSQFADDLCYWSSSKRPNLAAKKLQTCITEIETWTNMWRIKLNPVKTQCILFTKNSHLQLNSIDLSLNNYKITISKEATFLGVTFQNNMTWTKHINNLEQRANNRLNHLKALCGKHGASPSTVIKVYLAYIRPLFEYSVPAWINISDNQLQRLQVIQNKALKLAHRLPSYISNYYIHTITGIQTIRQRHQVIALKYMRTAINNPSLQKTIQEAYTTVDTPMSFMLQLAKDPPVQNFTKPP</sequence>
<dbReference type="PANTHER" id="PTHR36688">
    <property type="entry name" value="ENDO/EXONUCLEASE/PHOSPHATASE DOMAIN-CONTAINING PROTEIN"/>
    <property type="match status" value="1"/>
</dbReference>
<keyword evidence="3" id="KW-1185">Reference proteome</keyword>
<gene>
    <name evidence="2" type="ORF">JOB18_036649</name>
</gene>
<dbReference type="Proteomes" id="UP000693946">
    <property type="component" value="Unassembled WGS sequence"/>
</dbReference>
<dbReference type="EMBL" id="JAGKHQ010000662">
    <property type="protein sequence ID" value="KAG7466573.1"/>
    <property type="molecule type" value="Genomic_DNA"/>
</dbReference>
<dbReference type="Pfam" id="PF14529">
    <property type="entry name" value="Exo_endo_phos_2"/>
    <property type="match status" value="1"/>
</dbReference>
<evidence type="ECO:0000259" key="1">
    <source>
        <dbReference type="PROSITE" id="PS50878"/>
    </source>
</evidence>
<dbReference type="InterPro" id="IPR005135">
    <property type="entry name" value="Endo/exonuclease/phosphatase"/>
</dbReference>
<dbReference type="AlphaFoldDB" id="A0AAV6PLQ5"/>
<dbReference type="InterPro" id="IPR052560">
    <property type="entry name" value="RdDP_mobile_element"/>
</dbReference>
<evidence type="ECO:0000313" key="3">
    <source>
        <dbReference type="Proteomes" id="UP000693946"/>
    </source>
</evidence>
<dbReference type="CDD" id="cd01650">
    <property type="entry name" value="RT_nLTR_like"/>
    <property type="match status" value="1"/>
</dbReference>
<dbReference type="Pfam" id="PF00078">
    <property type="entry name" value="RVT_1"/>
    <property type="match status" value="1"/>
</dbReference>
<reference evidence="2 3" key="1">
    <citation type="journal article" date="2021" name="Sci. Rep.">
        <title>Chromosome anchoring in Senegalese sole (Solea senegalensis) reveals sex-associated markers and genome rearrangements in flatfish.</title>
        <authorList>
            <person name="Guerrero-Cozar I."/>
            <person name="Gomez-Garrido J."/>
            <person name="Berbel C."/>
            <person name="Martinez-Blanch J.F."/>
            <person name="Alioto T."/>
            <person name="Claros M.G."/>
            <person name="Gagnaire P.A."/>
            <person name="Manchado M."/>
        </authorList>
    </citation>
    <scope>NUCLEOTIDE SEQUENCE [LARGE SCALE GENOMIC DNA]</scope>
    <source>
        <strain evidence="2">Sse05_10M</strain>
    </source>
</reference>
<dbReference type="PANTHER" id="PTHR36688:SF2">
    <property type="entry name" value="ENDONUCLEASE_EXONUCLEASE_PHOSPHATASE DOMAIN-CONTAINING PROTEIN"/>
    <property type="match status" value="1"/>
</dbReference>
<proteinExistence type="predicted"/>
<dbReference type="PROSITE" id="PS50878">
    <property type="entry name" value="RT_POL"/>
    <property type="match status" value="1"/>
</dbReference>
<dbReference type="InterPro" id="IPR000477">
    <property type="entry name" value="RT_dom"/>
</dbReference>
<comment type="caution">
    <text evidence="2">The sequence shown here is derived from an EMBL/GenBank/DDBJ whole genome shotgun (WGS) entry which is preliminary data.</text>
</comment>
<accession>A0AAV6PLQ5</accession>